<evidence type="ECO:0000313" key="7">
    <source>
        <dbReference type="Proteomes" id="UP001324115"/>
    </source>
</evidence>
<dbReference type="AlphaFoldDB" id="A0AAN7IQI2"/>
<dbReference type="Pfam" id="PF04043">
    <property type="entry name" value="PMEI"/>
    <property type="match status" value="1"/>
</dbReference>
<reference evidence="6 7" key="1">
    <citation type="journal article" date="2023" name="G3 (Bethesda)">
        <title>A haplotype-resolved chromosome-scale genome for Quercus rubra L. provides insights into the genetics of adaptive traits for red oak species.</title>
        <authorList>
            <person name="Kapoor B."/>
            <person name="Jenkins J."/>
            <person name="Schmutz J."/>
            <person name="Zhebentyayeva T."/>
            <person name="Kuelheim C."/>
            <person name="Coggeshall M."/>
            <person name="Heim C."/>
            <person name="Lasky J.R."/>
            <person name="Leites L."/>
            <person name="Islam-Faridi N."/>
            <person name="Romero-Severson J."/>
            <person name="DeLeo V.L."/>
            <person name="Lucas S.M."/>
            <person name="Lazic D."/>
            <person name="Gailing O."/>
            <person name="Carlson J."/>
            <person name="Staton M."/>
        </authorList>
    </citation>
    <scope>NUCLEOTIDE SEQUENCE [LARGE SCALE GENOMIC DNA]</scope>
    <source>
        <strain evidence="6">Pseudo-F2</strain>
    </source>
</reference>
<comment type="similarity">
    <text evidence="3">Belongs to the PMEI family.</text>
</comment>
<feature type="signal peptide" evidence="4">
    <location>
        <begin position="1"/>
        <end position="22"/>
    </location>
</feature>
<dbReference type="GO" id="GO:0004857">
    <property type="term" value="F:enzyme inhibitor activity"/>
    <property type="evidence" value="ECO:0007669"/>
    <property type="project" value="InterPro"/>
</dbReference>
<protein>
    <recommendedName>
        <fullName evidence="5">Pectinesterase inhibitor domain-containing protein</fullName>
    </recommendedName>
</protein>
<dbReference type="SUPFAM" id="SSF101148">
    <property type="entry name" value="Plant invertase/pectin methylesterase inhibitor"/>
    <property type="match status" value="1"/>
</dbReference>
<organism evidence="6 7">
    <name type="scientific">Quercus rubra</name>
    <name type="common">Northern red oak</name>
    <name type="synonym">Quercus borealis</name>
    <dbReference type="NCBI Taxonomy" id="3512"/>
    <lineage>
        <taxon>Eukaryota</taxon>
        <taxon>Viridiplantae</taxon>
        <taxon>Streptophyta</taxon>
        <taxon>Embryophyta</taxon>
        <taxon>Tracheophyta</taxon>
        <taxon>Spermatophyta</taxon>
        <taxon>Magnoliopsida</taxon>
        <taxon>eudicotyledons</taxon>
        <taxon>Gunneridae</taxon>
        <taxon>Pentapetalae</taxon>
        <taxon>rosids</taxon>
        <taxon>fabids</taxon>
        <taxon>Fagales</taxon>
        <taxon>Fagaceae</taxon>
        <taxon>Quercus</taxon>
    </lineage>
</organism>
<evidence type="ECO:0000256" key="2">
    <source>
        <dbReference type="ARBA" id="ARBA00023157"/>
    </source>
</evidence>
<feature type="chain" id="PRO_5042954629" description="Pectinesterase inhibitor domain-containing protein" evidence="4">
    <location>
        <begin position="23"/>
        <end position="177"/>
    </location>
</feature>
<dbReference type="EMBL" id="JAXUIC010000005">
    <property type="protein sequence ID" value="KAK4590333.1"/>
    <property type="molecule type" value="Genomic_DNA"/>
</dbReference>
<dbReference type="NCBIfam" id="TIGR01614">
    <property type="entry name" value="PME_inhib"/>
    <property type="match status" value="1"/>
</dbReference>
<dbReference type="PANTHER" id="PTHR35357">
    <property type="entry name" value="OS02G0537100 PROTEIN"/>
    <property type="match status" value="1"/>
</dbReference>
<dbReference type="Proteomes" id="UP001324115">
    <property type="component" value="Unassembled WGS sequence"/>
</dbReference>
<keyword evidence="7" id="KW-1185">Reference proteome</keyword>
<dbReference type="InterPro" id="IPR006501">
    <property type="entry name" value="Pectinesterase_inhib_dom"/>
</dbReference>
<dbReference type="Gene3D" id="1.20.140.40">
    <property type="entry name" value="Invertase/pectin methylesterase inhibitor family protein"/>
    <property type="match status" value="1"/>
</dbReference>
<keyword evidence="2" id="KW-1015">Disulfide bond</keyword>
<comment type="caution">
    <text evidence="6">The sequence shown here is derived from an EMBL/GenBank/DDBJ whole genome shotgun (WGS) entry which is preliminary data.</text>
</comment>
<evidence type="ECO:0000256" key="1">
    <source>
        <dbReference type="ARBA" id="ARBA00022729"/>
    </source>
</evidence>
<dbReference type="SMART" id="SM00856">
    <property type="entry name" value="PMEI"/>
    <property type="match status" value="1"/>
</dbReference>
<accession>A0AAN7IQI2</accession>
<evidence type="ECO:0000256" key="4">
    <source>
        <dbReference type="SAM" id="SignalP"/>
    </source>
</evidence>
<feature type="domain" description="Pectinesterase inhibitor" evidence="5">
    <location>
        <begin position="22"/>
        <end position="167"/>
    </location>
</feature>
<dbReference type="PANTHER" id="PTHR35357:SF8">
    <property type="entry name" value="OS01G0111000 PROTEIN"/>
    <property type="match status" value="1"/>
</dbReference>
<name>A0AAN7IQI2_QUERU</name>
<keyword evidence="1 4" id="KW-0732">Signal</keyword>
<evidence type="ECO:0000256" key="3">
    <source>
        <dbReference type="ARBA" id="ARBA00038471"/>
    </source>
</evidence>
<evidence type="ECO:0000259" key="5">
    <source>
        <dbReference type="SMART" id="SM00856"/>
    </source>
</evidence>
<evidence type="ECO:0000313" key="6">
    <source>
        <dbReference type="EMBL" id="KAK4590333.1"/>
    </source>
</evidence>
<dbReference type="InterPro" id="IPR035513">
    <property type="entry name" value="Invertase/methylesterase_inhib"/>
</dbReference>
<sequence>MNPISSLVFVLLLTVFPTQILCQTPLMEQACGYTIYKVLCLETLLSDPGSKKATNLKDIATISLTHTENKANDIQTQFKNQVNTAQDGALKQALQSCSDYYIKVGDAFFSASFHLKYSDFNRCKARLTEATLNRQSCDEVFQGKPFTSPLSDSTTKVSQMQNNAEAIIYKLLALIPR</sequence>
<proteinExistence type="inferred from homology"/>
<gene>
    <name evidence="6" type="ORF">RGQ29_020759</name>
</gene>